<dbReference type="RefSeq" id="WP_191617950.1">
    <property type="nucleotide sequence ID" value="NZ_JACYFG010000038.1"/>
</dbReference>
<organism evidence="2 3">
    <name type="scientific">Pelagicoccus enzymogenes</name>
    <dbReference type="NCBI Taxonomy" id="2773457"/>
    <lineage>
        <taxon>Bacteria</taxon>
        <taxon>Pseudomonadati</taxon>
        <taxon>Verrucomicrobiota</taxon>
        <taxon>Opitutia</taxon>
        <taxon>Puniceicoccales</taxon>
        <taxon>Pelagicoccaceae</taxon>
        <taxon>Pelagicoccus</taxon>
    </lineage>
</organism>
<keyword evidence="1" id="KW-0175">Coiled coil</keyword>
<accession>A0A927F994</accession>
<evidence type="ECO:0000313" key="3">
    <source>
        <dbReference type="Proteomes" id="UP000622317"/>
    </source>
</evidence>
<proteinExistence type="predicted"/>
<evidence type="ECO:0000256" key="1">
    <source>
        <dbReference type="SAM" id="Coils"/>
    </source>
</evidence>
<comment type="caution">
    <text evidence="2">The sequence shown here is derived from an EMBL/GenBank/DDBJ whole genome shotgun (WGS) entry which is preliminary data.</text>
</comment>
<sequence>MIASAYPEANRLAYRIRTAITGESTGLETAKLAWQQAEAVDRANAALKQAAQLLAEGTLLDCLLLENRHPKLLETARSLDHLMVEAWKQRCETYAWRLTAPVDTDTVSKIQTAIDEQGDLKDWLFKQYRTAVRSKKESGRAYQIIELIADRFPEDANAREEVAAKRAQMVEQAAAEVKDATEQLIPAETPQAVAHRYMALGLPLSDSHDSTLASTLAEAAAEHLKALAEKASAVVDKAKDLEESGNWQEVERAYLACDYTLAIHEARGELSPDLRDAFEQVATRLSRIRAKYESSISIRLAIAEIRNGKENKGKPVPIANRVAKLKSLESQALKTGSQIPGDLQEEIKAAYAFARRKRVPLYGGAAAALVIFAGASFFYLQQKEQEEAAAAQQAEALAALQATEQSSNTAQVREALESWESQIAIAEPNSSLANQASILREWLELQASLEDEYSKDVADLQKLASSPDSLENAPAIEVLAKDLREARGDLAPDLGKEEDAKLAALLADYQKRQAAALEQDRRELARVERELRIAANNATQAKSRSEFERLQGAAESRVQTLNALLQEDFAADRRSQLAPFLKSVTQQLSAIETKWAALDNAWLQLAQTKELKPYLAQLERIHSFDILPAEQKAALSQTLRLKDAFANLKSSQSIFSSAEAAAAFPGNESYLDTNVELSAEERAYLTRLQDLDSFANIYQSTVQYFEGDADPQSEYRIYLVEPISKSDSEQTDSSVTFTFSVRGFDEFGNPEPAPRQIQFISRADGSFWGFFYKPSTLSPESEYYQRSISNTLTHLLGGANRLAILDQLADLEKQTDLSPAFRVYWQQQFVNFTQLHPWKWGLALSPTLKKHAAQLEKLPRSEENERLWLSIIEQTVPSPDISILAKKELGELPRKEITALSKLYQNAANGQYLLAGYVLADGKVDLLQGTDSNAALWSVNALTGSIDRIQPDQKLTPYAPVLVYALAGGDTPQKQLEKAAFASGLKLREAPYAQLLPALYR</sequence>
<feature type="coiled-coil region" evidence="1">
    <location>
        <begin position="510"/>
        <end position="544"/>
    </location>
</feature>
<protein>
    <submittedName>
        <fullName evidence="2">Uncharacterized protein</fullName>
    </submittedName>
</protein>
<evidence type="ECO:0000313" key="2">
    <source>
        <dbReference type="EMBL" id="MBD5780842.1"/>
    </source>
</evidence>
<reference evidence="2" key="1">
    <citation type="submission" date="2020-09" db="EMBL/GenBank/DDBJ databases">
        <title>Pelagicoccus enzymogenes sp. nov. with an EPS production, isolated from marine sediment.</title>
        <authorList>
            <person name="Feng X."/>
        </authorList>
    </citation>
    <scope>NUCLEOTIDE SEQUENCE</scope>
    <source>
        <strain evidence="2">NFK12</strain>
    </source>
</reference>
<dbReference type="AlphaFoldDB" id="A0A927F994"/>
<gene>
    <name evidence="2" type="ORF">IEN85_15190</name>
</gene>
<dbReference type="EMBL" id="JACYFG010000038">
    <property type="protein sequence ID" value="MBD5780842.1"/>
    <property type="molecule type" value="Genomic_DNA"/>
</dbReference>
<dbReference type="Proteomes" id="UP000622317">
    <property type="component" value="Unassembled WGS sequence"/>
</dbReference>
<name>A0A927F994_9BACT</name>
<keyword evidence="3" id="KW-1185">Reference proteome</keyword>